<feature type="compositionally biased region" description="Acidic residues" evidence="1">
    <location>
        <begin position="62"/>
        <end position="80"/>
    </location>
</feature>
<proteinExistence type="predicted"/>
<protein>
    <submittedName>
        <fullName evidence="2">Uncharacterized protein</fullName>
    </submittedName>
</protein>
<keyword evidence="3" id="KW-1185">Reference proteome</keyword>
<sequence length="254" mass="27683">MDDVPQKRLQVDGSQSHASPSIILPKRPRSDVSTQPIVTSNSGREDSASSAVNARNISSAADNDDNDDDDDNDDNDDDDYTSSSGSSLSSSDGEGDEDVHSETGAAEREQQTQERDANTSVNENDEQMPSLPARRKPNIRRLNEQPSLLSKLSAFLPQMKSANEDLEREVAAGRVKELQLDNEDDDHSDGQYIEMNLGLGVLEEKRSGDDQSSGEEEAKHSGNHGPSGETNVLDKLMGKEKTSSEKPSIQELRD</sequence>
<feature type="compositionally biased region" description="Basic and acidic residues" evidence="1">
    <location>
        <begin position="1"/>
        <end position="10"/>
    </location>
</feature>
<comment type="caution">
    <text evidence="2">The sequence shown here is derived from an EMBL/GenBank/DDBJ whole genome shotgun (WGS) entry which is preliminary data.</text>
</comment>
<dbReference type="Proteomes" id="UP001610335">
    <property type="component" value="Unassembled WGS sequence"/>
</dbReference>
<gene>
    <name evidence="2" type="ORF">BDW59DRAFT_159636</name>
</gene>
<evidence type="ECO:0000256" key="1">
    <source>
        <dbReference type="SAM" id="MobiDB-lite"/>
    </source>
</evidence>
<evidence type="ECO:0000313" key="3">
    <source>
        <dbReference type="Proteomes" id="UP001610335"/>
    </source>
</evidence>
<evidence type="ECO:0000313" key="2">
    <source>
        <dbReference type="EMBL" id="KAL2828431.1"/>
    </source>
</evidence>
<dbReference type="EMBL" id="JBFXLS010000020">
    <property type="protein sequence ID" value="KAL2828431.1"/>
    <property type="molecule type" value="Genomic_DNA"/>
</dbReference>
<feature type="compositionally biased region" description="Polar residues" evidence="1">
    <location>
        <begin position="31"/>
        <end position="57"/>
    </location>
</feature>
<feature type="region of interest" description="Disordered" evidence="1">
    <location>
        <begin position="177"/>
        <end position="254"/>
    </location>
</feature>
<name>A0ABR4IL30_9EURO</name>
<dbReference type="PANTHER" id="PTHR38489">
    <property type="entry name" value="HISTONE CHAPERONE DOMAIN-CONTAINING PROTEIN"/>
    <property type="match status" value="1"/>
</dbReference>
<feature type="region of interest" description="Disordered" evidence="1">
    <location>
        <begin position="1"/>
        <end position="145"/>
    </location>
</feature>
<feature type="compositionally biased region" description="Basic and acidic residues" evidence="1">
    <location>
        <begin position="98"/>
        <end position="117"/>
    </location>
</feature>
<organism evidence="2 3">
    <name type="scientific">Aspergillus cavernicola</name>
    <dbReference type="NCBI Taxonomy" id="176166"/>
    <lineage>
        <taxon>Eukaryota</taxon>
        <taxon>Fungi</taxon>
        <taxon>Dikarya</taxon>
        <taxon>Ascomycota</taxon>
        <taxon>Pezizomycotina</taxon>
        <taxon>Eurotiomycetes</taxon>
        <taxon>Eurotiomycetidae</taxon>
        <taxon>Eurotiales</taxon>
        <taxon>Aspergillaceae</taxon>
        <taxon>Aspergillus</taxon>
        <taxon>Aspergillus subgen. Nidulantes</taxon>
    </lineage>
</organism>
<accession>A0ABR4IL30</accession>
<feature type="compositionally biased region" description="Low complexity" evidence="1">
    <location>
        <begin position="81"/>
        <end position="92"/>
    </location>
</feature>
<reference evidence="2 3" key="1">
    <citation type="submission" date="2024-07" db="EMBL/GenBank/DDBJ databases">
        <title>Section-level genome sequencing and comparative genomics of Aspergillus sections Usti and Cavernicolus.</title>
        <authorList>
            <consortium name="Lawrence Berkeley National Laboratory"/>
            <person name="Nybo J.L."/>
            <person name="Vesth T.C."/>
            <person name="Theobald S."/>
            <person name="Frisvad J.C."/>
            <person name="Larsen T.O."/>
            <person name="Kjaerboelling I."/>
            <person name="Rothschild-Mancinelli K."/>
            <person name="Lyhne E.K."/>
            <person name="Kogle M.E."/>
            <person name="Barry K."/>
            <person name="Clum A."/>
            <person name="Na H."/>
            <person name="Ledsgaard L."/>
            <person name="Lin J."/>
            <person name="Lipzen A."/>
            <person name="Kuo A."/>
            <person name="Riley R."/>
            <person name="Mondo S."/>
            <person name="LaButti K."/>
            <person name="Haridas S."/>
            <person name="Pangalinan J."/>
            <person name="Salamov A.A."/>
            <person name="Simmons B.A."/>
            <person name="Magnuson J.K."/>
            <person name="Chen J."/>
            <person name="Drula E."/>
            <person name="Henrissat B."/>
            <person name="Wiebenga A."/>
            <person name="Lubbers R.J."/>
            <person name="Gomes A.C."/>
            <person name="Makela M.R."/>
            <person name="Stajich J."/>
            <person name="Grigoriev I.V."/>
            <person name="Mortensen U.H."/>
            <person name="De vries R.P."/>
            <person name="Baker S.E."/>
            <person name="Andersen M.R."/>
        </authorList>
    </citation>
    <scope>NUCLEOTIDE SEQUENCE [LARGE SCALE GENOMIC DNA]</scope>
    <source>
        <strain evidence="2 3">CBS 600.67</strain>
    </source>
</reference>
<dbReference type="InterPro" id="IPR027921">
    <property type="entry name" value="NOPCHAP1"/>
</dbReference>
<dbReference type="Pfam" id="PF15370">
    <property type="entry name" value="NOPCHAP1"/>
    <property type="match status" value="1"/>
</dbReference>
<dbReference type="PANTHER" id="PTHR38489:SF1">
    <property type="entry name" value="HISTONE CHAPERONE DOMAIN-CONTAINING PROTEIN"/>
    <property type="match status" value="1"/>
</dbReference>